<evidence type="ECO:0000313" key="2">
    <source>
        <dbReference type="EMBL" id="MCS0639868.1"/>
    </source>
</evidence>
<sequence>MSDHRVPPSAAGPGVPTRSPYQLDADEGPQSIGELKHALAPWPGVLTAFIDALEAAPFHQDGEEPLRAVRQVISEYRVEWMAKVHPDIVRAVTDDKAGIDDGVPLDVVMARYDPDTYELRDGGEAA</sequence>
<evidence type="ECO:0000313" key="3">
    <source>
        <dbReference type="Proteomes" id="UP001431313"/>
    </source>
</evidence>
<organism evidence="2 3">
    <name type="scientific">Streptomyces pyxinae</name>
    <dbReference type="NCBI Taxonomy" id="2970734"/>
    <lineage>
        <taxon>Bacteria</taxon>
        <taxon>Bacillati</taxon>
        <taxon>Actinomycetota</taxon>
        <taxon>Actinomycetes</taxon>
        <taxon>Kitasatosporales</taxon>
        <taxon>Streptomycetaceae</taxon>
        <taxon>Streptomyces</taxon>
    </lineage>
</organism>
<dbReference type="RefSeq" id="WP_258791192.1">
    <property type="nucleotide sequence ID" value="NZ_JANUGQ010000051.1"/>
</dbReference>
<dbReference type="Proteomes" id="UP001431313">
    <property type="component" value="Unassembled WGS sequence"/>
</dbReference>
<gene>
    <name evidence="2" type="ORF">NX801_30390</name>
</gene>
<keyword evidence="3" id="KW-1185">Reference proteome</keyword>
<name>A0ABT2CR19_9ACTN</name>
<proteinExistence type="predicted"/>
<protein>
    <submittedName>
        <fullName evidence="2">Uncharacterized protein</fullName>
    </submittedName>
</protein>
<dbReference type="EMBL" id="JANUGQ010000051">
    <property type="protein sequence ID" value="MCS0639868.1"/>
    <property type="molecule type" value="Genomic_DNA"/>
</dbReference>
<accession>A0ABT2CR19</accession>
<evidence type="ECO:0000256" key="1">
    <source>
        <dbReference type="SAM" id="MobiDB-lite"/>
    </source>
</evidence>
<reference evidence="2" key="1">
    <citation type="submission" date="2022-08" db="EMBL/GenBank/DDBJ databases">
        <authorList>
            <person name="Somphong A."/>
            <person name="Phongsopitanun W."/>
        </authorList>
    </citation>
    <scope>NUCLEOTIDE SEQUENCE</scope>
    <source>
        <strain evidence="2">LP05-1</strain>
    </source>
</reference>
<feature type="region of interest" description="Disordered" evidence="1">
    <location>
        <begin position="1"/>
        <end position="34"/>
    </location>
</feature>
<comment type="caution">
    <text evidence="2">The sequence shown here is derived from an EMBL/GenBank/DDBJ whole genome shotgun (WGS) entry which is preliminary data.</text>
</comment>